<dbReference type="Proteomes" id="UP001500213">
    <property type="component" value="Unassembled WGS sequence"/>
</dbReference>
<name>A0ABP8AV03_9MICO</name>
<dbReference type="EMBL" id="BAABBX010000015">
    <property type="protein sequence ID" value="GAA4190816.1"/>
    <property type="molecule type" value="Genomic_DNA"/>
</dbReference>
<feature type="domain" description="DUF1731" evidence="3">
    <location>
        <begin position="244"/>
        <end position="291"/>
    </location>
</feature>
<dbReference type="NCBIfam" id="TIGR01777">
    <property type="entry name" value="yfcH"/>
    <property type="match status" value="1"/>
</dbReference>
<dbReference type="PANTHER" id="PTHR11092:SF0">
    <property type="entry name" value="EPIMERASE FAMILY PROTEIN SDR39U1"/>
    <property type="match status" value="1"/>
</dbReference>
<evidence type="ECO:0000313" key="4">
    <source>
        <dbReference type="EMBL" id="GAA4190816.1"/>
    </source>
</evidence>
<evidence type="ECO:0000313" key="5">
    <source>
        <dbReference type="Proteomes" id="UP001500213"/>
    </source>
</evidence>
<dbReference type="InterPro" id="IPR013549">
    <property type="entry name" value="DUF1731"/>
</dbReference>
<evidence type="ECO:0000256" key="1">
    <source>
        <dbReference type="ARBA" id="ARBA00009353"/>
    </source>
</evidence>
<protein>
    <submittedName>
        <fullName evidence="4">TIGR01777 family oxidoreductase</fullName>
    </submittedName>
</protein>
<dbReference type="Pfam" id="PF08338">
    <property type="entry name" value="DUF1731"/>
    <property type="match status" value="1"/>
</dbReference>
<evidence type="ECO:0000259" key="2">
    <source>
        <dbReference type="Pfam" id="PF01370"/>
    </source>
</evidence>
<dbReference type="InterPro" id="IPR036291">
    <property type="entry name" value="NAD(P)-bd_dom_sf"/>
</dbReference>
<dbReference type="PANTHER" id="PTHR11092">
    <property type="entry name" value="SUGAR NUCLEOTIDE EPIMERASE RELATED"/>
    <property type="match status" value="1"/>
</dbReference>
<dbReference type="Pfam" id="PF01370">
    <property type="entry name" value="Epimerase"/>
    <property type="match status" value="1"/>
</dbReference>
<dbReference type="InterPro" id="IPR010099">
    <property type="entry name" value="SDR39U1"/>
</dbReference>
<accession>A0ABP8AV03</accession>
<evidence type="ECO:0000259" key="3">
    <source>
        <dbReference type="Pfam" id="PF08338"/>
    </source>
</evidence>
<comment type="caution">
    <text evidence="4">The sequence shown here is derived from an EMBL/GenBank/DDBJ whole genome shotgun (WGS) entry which is preliminary data.</text>
</comment>
<keyword evidence="5" id="KW-1185">Reference proteome</keyword>
<feature type="domain" description="NAD-dependent epimerase/dehydratase" evidence="2">
    <location>
        <begin position="3"/>
        <end position="213"/>
    </location>
</feature>
<gene>
    <name evidence="4" type="ORF">GCM10022288_20670</name>
</gene>
<proteinExistence type="inferred from homology"/>
<dbReference type="SUPFAM" id="SSF51735">
    <property type="entry name" value="NAD(P)-binding Rossmann-fold domains"/>
    <property type="match status" value="1"/>
</dbReference>
<dbReference type="Gene3D" id="3.40.50.720">
    <property type="entry name" value="NAD(P)-binding Rossmann-like Domain"/>
    <property type="match status" value="1"/>
</dbReference>
<sequence length="294" mass="30660">MRIVIAGASGLIGTELTRQLTERGDEVVRLVRRAARTLDERAWDPASGDLDPAALAGAGAVVNLAGASISRLPWTRARKDGILKSRIDATATIARGVRAAGVPVLVNGSAVGIYGSRPGERLTEVSQEGEGFLADVVRSWEAAAHAAAQPGTRVALARTGVVIGDGGAVKPLRLLARLGVAGPLGSGRQHWPWISLHDEASALVHLIDHGLEGPVNLAGPTPATAGELVCAIARDEKRPYWLPAPASLLTLALGDAARELLLADQLQVPAKLIESGFRFRDRTLADALAALRAS</sequence>
<dbReference type="RefSeq" id="WP_344776551.1">
    <property type="nucleotide sequence ID" value="NZ_BAABBX010000015.1"/>
</dbReference>
<reference evidence="5" key="1">
    <citation type="journal article" date="2019" name="Int. J. Syst. Evol. Microbiol.">
        <title>The Global Catalogue of Microorganisms (GCM) 10K type strain sequencing project: providing services to taxonomists for standard genome sequencing and annotation.</title>
        <authorList>
            <consortium name="The Broad Institute Genomics Platform"/>
            <consortium name="The Broad Institute Genome Sequencing Center for Infectious Disease"/>
            <person name="Wu L."/>
            <person name="Ma J."/>
        </authorList>
    </citation>
    <scope>NUCLEOTIDE SEQUENCE [LARGE SCALE GENOMIC DNA]</scope>
    <source>
        <strain evidence="5">JCM 17593</strain>
    </source>
</reference>
<comment type="similarity">
    <text evidence="1">Belongs to the NAD(P)-dependent epimerase/dehydratase family. SDR39U1 subfamily.</text>
</comment>
<dbReference type="InterPro" id="IPR001509">
    <property type="entry name" value="Epimerase_deHydtase"/>
</dbReference>
<organism evidence="4 5">
    <name type="scientific">Gryllotalpicola kribbensis</name>
    <dbReference type="NCBI Taxonomy" id="993084"/>
    <lineage>
        <taxon>Bacteria</taxon>
        <taxon>Bacillati</taxon>
        <taxon>Actinomycetota</taxon>
        <taxon>Actinomycetes</taxon>
        <taxon>Micrococcales</taxon>
        <taxon>Microbacteriaceae</taxon>
        <taxon>Gryllotalpicola</taxon>
    </lineage>
</organism>